<accession>A0A382YT16</accession>
<gene>
    <name evidence="1" type="ORF">METZ01_LOCUS439271</name>
</gene>
<feature type="non-terminal residue" evidence="1">
    <location>
        <position position="27"/>
    </location>
</feature>
<evidence type="ECO:0000313" key="1">
    <source>
        <dbReference type="EMBL" id="SVD86417.1"/>
    </source>
</evidence>
<sequence length="27" mass="2957">MTLVELPPFQIGTIVALEGNPAFKTRL</sequence>
<proteinExistence type="predicted"/>
<protein>
    <submittedName>
        <fullName evidence="1">Uncharacterized protein</fullName>
    </submittedName>
</protein>
<dbReference type="EMBL" id="UINC01178326">
    <property type="protein sequence ID" value="SVD86417.1"/>
    <property type="molecule type" value="Genomic_DNA"/>
</dbReference>
<name>A0A382YT16_9ZZZZ</name>
<dbReference type="AlphaFoldDB" id="A0A382YT16"/>
<organism evidence="1">
    <name type="scientific">marine metagenome</name>
    <dbReference type="NCBI Taxonomy" id="408172"/>
    <lineage>
        <taxon>unclassified sequences</taxon>
        <taxon>metagenomes</taxon>
        <taxon>ecological metagenomes</taxon>
    </lineage>
</organism>
<reference evidence="1" key="1">
    <citation type="submission" date="2018-05" db="EMBL/GenBank/DDBJ databases">
        <authorList>
            <person name="Lanie J.A."/>
            <person name="Ng W.-L."/>
            <person name="Kazmierczak K.M."/>
            <person name="Andrzejewski T.M."/>
            <person name="Davidsen T.M."/>
            <person name="Wayne K.J."/>
            <person name="Tettelin H."/>
            <person name="Glass J.I."/>
            <person name="Rusch D."/>
            <person name="Podicherti R."/>
            <person name="Tsui H.-C.T."/>
            <person name="Winkler M.E."/>
        </authorList>
    </citation>
    <scope>NUCLEOTIDE SEQUENCE</scope>
</reference>